<reference evidence="1" key="1">
    <citation type="journal article" date="2014" name="Science">
        <title>Plant genetics. Early allopolyploid evolution in the post-Neolithic Brassica napus oilseed genome.</title>
        <authorList>
            <person name="Chalhoub B."/>
            <person name="Denoeud F."/>
            <person name="Liu S."/>
            <person name="Parkin I.A."/>
            <person name="Tang H."/>
            <person name="Wang X."/>
            <person name="Chiquet J."/>
            <person name="Belcram H."/>
            <person name="Tong C."/>
            <person name="Samans B."/>
            <person name="Correa M."/>
            <person name="Da Silva C."/>
            <person name="Just J."/>
            <person name="Falentin C."/>
            <person name="Koh C.S."/>
            <person name="Le Clainche I."/>
            <person name="Bernard M."/>
            <person name="Bento P."/>
            <person name="Noel B."/>
            <person name="Labadie K."/>
            <person name="Alberti A."/>
            <person name="Charles M."/>
            <person name="Arnaud D."/>
            <person name="Guo H."/>
            <person name="Daviaud C."/>
            <person name="Alamery S."/>
            <person name="Jabbari K."/>
            <person name="Zhao M."/>
            <person name="Edger P.P."/>
            <person name="Chelaifa H."/>
            <person name="Tack D."/>
            <person name="Lassalle G."/>
            <person name="Mestiri I."/>
            <person name="Schnel N."/>
            <person name="Le Paslier M.C."/>
            <person name="Fan G."/>
            <person name="Renault V."/>
            <person name="Bayer P.E."/>
            <person name="Golicz A.A."/>
            <person name="Manoli S."/>
            <person name="Lee T.H."/>
            <person name="Thi V.H."/>
            <person name="Chalabi S."/>
            <person name="Hu Q."/>
            <person name="Fan C."/>
            <person name="Tollenaere R."/>
            <person name="Lu Y."/>
            <person name="Battail C."/>
            <person name="Shen J."/>
            <person name="Sidebottom C.H."/>
            <person name="Wang X."/>
            <person name="Canaguier A."/>
            <person name="Chauveau A."/>
            <person name="Berard A."/>
            <person name="Deniot G."/>
            <person name="Guan M."/>
            <person name="Liu Z."/>
            <person name="Sun F."/>
            <person name="Lim Y.P."/>
            <person name="Lyons E."/>
            <person name="Town C.D."/>
            <person name="Bancroft I."/>
            <person name="Wang X."/>
            <person name="Meng J."/>
            <person name="Ma J."/>
            <person name="Pires J.C."/>
            <person name="King G.J."/>
            <person name="Brunel D."/>
            <person name="Delourme R."/>
            <person name="Renard M."/>
            <person name="Aury J.M."/>
            <person name="Adams K.L."/>
            <person name="Batley J."/>
            <person name="Snowdon R.J."/>
            <person name="Tost J."/>
            <person name="Edwards D."/>
            <person name="Zhou Y."/>
            <person name="Hua W."/>
            <person name="Sharpe A.G."/>
            <person name="Paterson A.H."/>
            <person name="Guan C."/>
            <person name="Wincker P."/>
        </authorList>
    </citation>
    <scope>NUCLEOTIDE SEQUENCE [LARGE SCALE GENOMIC DNA]</scope>
</reference>
<name>A0A078JRP0_BRANA</name>
<dbReference type="AlphaFoldDB" id="A0A078JRP0"/>
<dbReference type="InterPro" id="IPR046848">
    <property type="entry name" value="E_motif"/>
</dbReference>
<accession>A0A078JRP0</accession>
<dbReference type="EMBL" id="LK041553">
    <property type="protein sequence ID" value="CDY70233.1"/>
    <property type="molecule type" value="Genomic_DNA"/>
</dbReference>
<proteinExistence type="predicted"/>
<dbReference type="Gramene" id="CDY70233">
    <property type="protein sequence ID" value="CDY70233"/>
    <property type="gene ID" value="GSBRNA2T00097385001"/>
</dbReference>
<protein>
    <submittedName>
        <fullName evidence="1">BnaCnng67330D protein</fullName>
    </submittedName>
</protein>
<dbReference type="Pfam" id="PF20431">
    <property type="entry name" value="E_motif"/>
    <property type="match status" value="1"/>
</dbReference>
<gene>
    <name evidence="1" type="primary">BnaCnng67330D</name>
    <name evidence="1" type="ORF">GSBRNA2T00097385001</name>
</gene>
<organism evidence="1">
    <name type="scientific">Brassica napus</name>
    <name type="common">Rape</name>
    <dbReference type="NCBI Taxonomy" id="3708"/>
    <lineage>
        <taxon>Eukaryota</taxon>
        <taxon>Viridiplantae</taxon>
        <taxon>Streptophyta</taxon>
        <taxon>Embryophyta</taxon>
        <taxon>Tracheophyta</taxon>
        <taxon>Spermatophyta</taxon>
        <taxon>Magnoliopsida</taxon>
        <taxon>eudicotyledons</taxon>
        <taxon>Gunneridae</taxon>
        <taxon>Pentapetalae</taxon>
        <taxon>rosids</taxon>
        <taxon>malvids</taxon>
        <taxon>Brassicales</taxon>
        <taxon>Brassicaceae</taxon>
        <taxon>Brassiceae</taxon>
        <taxon>Brassica</taxon>
    </lineage>
</organism>
<dbReference type="PaxDb" id="3708-A0A078JRP0"/>
<sequence length="31" mass="3654">MRILNLRNLLQRKLIEIEPENSGSYILLSNI</sequence>
<evidence type="ECO:0000313" key="1">
    <source>
        <dbReference type="EMBL" id="CDY70233.1"/>
    </source>
</evidence>
<reference evidence="1" key="2">
    <citation type="submission" date="2014-06" db="EMBL/GenBank/DDBJ databases">
        <authorList>
            <person name="Genoscope - CEA"/>
        </authorList>
    </citation>
    <scope>NUCLEOTIDE SEQUENCE</scope>
</reference>